<dbReference type="PANTHER" id="PTHR11552:SF147">
    <property type="entry name" value="CHOLINE DEHYDROGENASE, MITOCHONDRIAL"/>
    <property type="match status" value="1"/>
</dbReference>
<feature type="binding site" evidence="5">
    <location>
        <position position="82"/>
    </location>
    <ligand>
        <name>FAD</name>
        <dbReference type="ChEBI" id="CHEBI:57692"/>
    </ligand>
</feature>
<dbReference type="GO" id="GO:0008812">
    <property type="term" value="F:choline dehydrogenase activity"/>
    <property type="evidence" value="ECO:0007669"/>
    <property type="project" value="UniProtKB-EC"/>
</dbReference>
<keyword evidence="9" id="KW-0560">Oxidoreductase</keyword>
<evidence type="ECO:0000256" key="1">
    <source>
        <dbReference type="ARBA" id="ARBA00001974"/>
    </source>
</evidence>
<evidence type="ECO:0000256" key="6">
    <source>
        <dbReference type="RuleBase" id="RU003968"/>
    </source>
</evidence>
<dbReference type="InterPro" id="IPR000172">
    <property type="entry name" value="GMC_OxRdtase_N"/>
</dbReference>
<evidence type="ECO:0000256" key="5">
    <source>
        <dbReference type="PIRSR" id="PIRSR000137-2"/>
    </source>
</evidence>
<reference evidence="9 10" key="1">
    <citation type="submission" date="2020-08" db="EMBL/GenBank/DDBJ databases">
        <title>Genomic Encyclopedia of Type Strains, Phase IV (KMG-IV): sequencing the most valuable type-strain genomes for metagenomic binning, comparative biology and taxonomic classification.</title>
        <authorList>
            <person name="Goeker M."/>
        </authorList>
    </citation>
    <scope>NUCLEOTIDE SEQUENCE [LARGE SCALE GENOMIC DNA]</scope>
    <source>
        <strain evidence="9 10">DSM 16268</strain>
    </source>
</reference>
<dbReference type="PROSITE" id="PS00623">
    <property type="entry name" value="GMC_OXRED_1"/>
    <property type="match status" value="1"/>
</dbReference>
<keyword evidence="4 5" id="KW-0274">FAD</keyword>
<feature type="domain" description="Glucose-methanol-choline oxidoreductase N-terminal" evidence="7">
    <location>
        <begin position="80"/>
        <end position="103"/>
    </location>
</feature>
<dbReference type="RefSeq" id="WP_183858529.1">
    <property type="nucleotide sequence ID" value="NZ_JACHOO010000013.1"/>
</dbReference>
<proteinExistence type="inferred from homology"/>
<dbReference type="Pfam" id="PF05199">
    <property type="entry name" value="GMC_oxred_C"/>
    <property type="match status" value="1"/>
</dbReference>
<dbReference type="PROSITE" id="PS00624">
    <property type="entry name" value="GMC_OXRED_2"/>
    <property type="match status" value="1"/>
</dbReference>
<feature type="binding site" evidence="5">
    <location>
        <begin position="90"/>
        <end position="93"/>
    </location>
    <ligand>
        <name>FAD</name>
        <dbReference type="ChEBI" id="CHEBI:57692"/>
    </ligand>
</feature>
<dbReference type="PIRSF" id="PIRSF000137">
    <property type="entry name" value="Alcohol_oxidase"/>
    <property type="match status" value="1"/>
</dbReference>
<feature type="binding site" evidence="5">
    <location>
        <position position="218"/>
    </location>
    <ligand>
        <name>FAD</name>
        <dbReference type="ChEBI" id="CHEBI:57692"/>
    </ligand>
</feature>
<gene>
    <name evidence="9" type="ORF">GGQ63_004194</name>
</gene>
<dbReference type="PANTHER" id="PTHR11552">
    <property type="entry name" value="GLUCOSE-METHANOL-CHOLINE GMC OXIDOREDUCTASE"/>
    <property type="match status" value="1"/>
</dbReference>
<dbReference type="Pfam" id="PF00732">
    <property type="entry name" value="GMC_oxred_N"/>
    <property type="match status" value="1"/>
</dbReference>
<evidence type="ECO:0000256" key="4">
    <source>
        <dbReference type="ARBA" id="ARBA00022827"/>
    </source>
</evidence>
<dbReference type="Gene3D" id="3.30.560.10">
    <property type="entry name" value="Glucose Oxidase, domain 3"/>
    <property type="match status" value="1"/>
</dbReference>
<dbReference type="EMBL" id="JACHOO010000013">
    <property type="protein sequence ID" value="MBB5755095.1"/>
    <property type="molecule type" value="Genomic_DNA"/>
</dbReference>
<dbReference type="Gene3D" id="3.50.50.60">
    <property type="entry name" value="FAD/NAD(P)-binding domain"/>
    <property type="match status" value="1"/>
</dbReference>
<keyword evidence="3 6" id="KW-0285">Flavoprotein</keyword>
<evidence type="ECO:0000256" key="2">
    <source>
        <dbReference type="ARBA" id="ARBA00010790"/>
    </source>
</evidence>
<comment type="similarity">
    <text evidence="2 6">Belongs to the GMC oxidoreductase family.</text>
</comment>
<dbReference type="InterPro" id="IPR036188">
    <property type="entry name" value="FAD/NAD-bd_sf"/>
</dbReference>
<evidence type="ECO:0000259" key="7">
    <source>
        <dbReference type="PROSITE" id="PS00623"/>
    </source>
</evidence>
<comment type="caution">
    <text evidence="9">The sequence shown here is derived from an EMBL/GenBank/DDBJ whole genome shotgun (WGS) entry which is preliminary data.</text>
</comment>
<evidence type="ECO:0000256" key="3">
    <source>
        <dbReference type="ARBA" id="ARBA00022630"/>
    </source>
</evidence>
<dbReference type="InterPro" id="IPR012132">
    <property type="entry name" value="GMC_OxRdtase"/>
</dbReference>
<dbReference type="AlphaFoldDB" id="A0A7W9FQP3"/>
<dbReference type="SUPFAM" id="SSF51905">
    <property type="entry name" value="FAD/NAD(P)-binding domain"/>
    <property type="match status" value="1"/>
</dbReference>
<name>A0A7W9FQP3_9HYPH</name>
<evidence type="ECO:0000313" key="9">
    <source>
        <dbReference type="EMBL" id="MBB5755095.1"/>
    </source>
</evidence>
<dbReference type="EC" id="1.1.99.1" evidence="9"/>
<feature type="domain" description="Glucose-methanol-choline oxidoreductase N-terminal" evidence="8">
    <location>
        <begin position="253"/>
        <end position="267"/>
    </location>
</feature>
<comment type="cofactor">
    <cofactor evidence="1 5">
        <name>FAD</name>
        <dbReference type="ChEBI" id="CHEBI:57692"/>
    </cofactor>
</comment>
<evidence type="ECO:0000313" key="10">
    <source>
        <dbReference type="Proteomes" id="UP000523821"/>
    </source>
</evidence>
<dbReference type="GO" id="GO:0050660">
    <property type="term" value="F:flavin adenine dinucleotide binding"/>
    <property type="evidence" value="ECO:0007669"/>
    <property type="project" value="InterPro"/>
</dbReference>
<dbReference type="InterPro" id="IPR007867">
    <property type="entry name" value="GMC_OxRtase_C"/>
</dbReference>
<organism evidence="9 10">
    <name type="scientific">Prosthecomicrobium pneumaticum</name>
    <dbReference type="NCBI Taxonomy" id="81895"/>
    <lineage>
        <taxon>Bacteria</taxon>
        <taxon>Pseudomonadati</taxon>
        <taxon>Pseudomonadota</taxon>
        <taxon>Alphaproteobacteria</taxon>
        <taxon>Hyphomicrobiales</taxon>
        <taxon>Kaistiaceae</taxon>
        <taxon>Prosthecomicrobium</taxon>
    </lineage>
</organism>
<protein>
    <submittedName>
        <fullName evidence="9">Choline dehydrogenase</fullName>
        <ecNumber evidence="9">1.1.99.1</ecNumber>
    </submittedName>
</protein>
<accession>A0A7W9FQP3</accession>
<keyword evidence="10" id="KW-1185">Reference proteome</keyword>
<evidence type="ECO:0000259" key="8">
    <source>
        <dbReference type="PROSITE" id="PS00624"/>
    </source>
</evidence>
<dbReference type="Proteomes" id="UP000523821">
    <property type="component" value="Unassembled WGS sequence"/>
</dbReference>
<sequence length="552" mass="59073">MTTDYIVVGGGSSGCLVAGKLAAEHNARVLVLEAGPSDRNPLIRMPAGYVKLLGVEKYMWFYKSVPQGNLGGRTPIIPQGRVLGGGSSVNAMVYIRGQAEDYDAWEAATGSAEWNYEHLLPYFVGMEDNDRLNNVFHGMGGPWKVSDPRQICDLSRAFVKAAQGIGLPFNADFNGESQRGVGFWQLNTSGGRRCSAADAFLRPALGSGRLEVKTGCFVDRILIENGRAVGVEYREGGRKRVARCEREVLLAAGAIATPKVLMLSGIGAAGDLAAHGIKPLVDLAGVGRNLQDHTETPVLAFCNGPHGYFGHDRGAKQIRNGAQYMAFGSGPVSSNGVEAGAFLDPDDLSAAPKLQQFCIPSVYLDKDHSDVEPTYGITINSCVARPRSRGSVRLASADPDDQPLVDPNYLADPEDLRLSVAGVRRAREIMAQEPLRSMIEREIFPGPDKQSDADLAEHAKRFVKTVYHPVGTCRMGRADDTQAVVDTRLRVRGVEGLRVVDASIMPTIISGNTNAITLVIADKAVEFITGKAQRAPAPAGVGRAAHASPASR</sequence>
<dbReference type="SUPFAM" id="SSF54373">
    <property type="entry name" value="FAD-linked reductases, C-terminal domain"/>
    <property type="match status" value="1"/>
</dbReference>